<dbReference type="GeneID" id="18880309"/>
<dbReference type="HOGENOM" id="CLU_1661688_0_0_1"/>
<name>R7S153_PUNST</name>
<dbReference type="KEGG" id="psq:PUNSTDRAFT_139405"/>
<evidence type="ECO:0000313" key="3">
    <source>
        <dbReference type="Proteomes" id="UP000054196"/>
    </source>
</evidence>
<organism evidence="2 3">
    <name type="scientific">Punctularia strigosozonata (strain HHB-11173)</name>
    <name type="common">White-rot fungus</name>
    <dbReference type="NCBI Taxonomy" id="741275"/>
    <lineage>
        <taxon>Eukaryota</taxon>
        <taxon>Fungi</taxon>
        <taxon>Dikarya</taxon>
        <taxon>Basidiomycota</taxon>
        <taxon>Agaricomycotina</taxon>
        <taxon>Agaricomycetes</taxon>
        <taxon>Corticiales</taxon>
        <taxon>Punctulariaceae</taxon>
        <taxon>Punctularia</taxon>
    </lineage>
</organism>
<feature type="region of interest" description="Disordered" evidence="1">
    <location>
        <begin position="1"/>
        <end position="27"/>
    </location>
</feature>
<evidence type="ECO:0000256" key="1">
    <source>
        <dbReference type="SAM" id="MobiDB-lite"/>
    </source>
</evidence>
<dbReference type="Proteomes" id="UP000054196">
    <property type="component" value="Unassembled WGS sequence"/>
</dbReference>
<reference evidence="3" key="1">
    <citation type="journal article" date="2012" name="Science">
        <title>The Paleozoic origin of enzymatic lignin decomposition reconstructed from 31 fungal genomes.</title>
        <authorList>
            <person name="Floudas D."/>
            <person name="Binder M."/>
            <person name="Riley R."/>
            <person name="Barry K."/>
            <person name="Blanchette R.A."/>
            <person name="Henrissat B."/>
            <person name="Martinez A.T."/>
            <person name="Otillar R."/>
            <person name="Spatafora J.W."/>
            <person name="Yadav J.S."/>
            <person name="Aerts A."/>
            <person name="Benoit I."/>
            <person name="Boyd A."/>
            <person name="Carlson A."/>
            <person name="Copeland A."/>
            <person name="Coutinho P.M."/>
            <person name="de Vries R.P."/>
            <person name="Ferreira P."/>
            <person name="Findley K."/>
            <person name="Foster B."/>
            <person name="Gaskell J."/>
            <person name="Glotzer D."/>
            <person name="Gorecki P."/>
            <person name="Heitman J."/>
            <person name="Hesse C."/>
            <person name="Hori C."/>
            <person name="Igarashi K."/>
            <person name="Jurgens J.A."/>
            <person name="Kallen N."/>
            <person name="Kersten P."/>
            <person name="Kohler A."/>
            <person name="Kuees U."/>
            <person name="Kumar T.K.A."/>
            <person name="Kuo A."/>
            <person name="LaButti K."/>
            <person name="Larrondo L.F."/>
            <person name="Lindquist E."/>
            <person name="Ling A."/>
            <person name="Lombard V."/>
            <person name="Lucas S."/>
            <person name="Lundell T."/>
            <person name="Martin R."/>
            <person name="McLaughlin D.J."/>
            <person name="Morgenstern I."/>
            <person name="Morin E."/>
            <person name="Murat C."/>
            <person name="Nagy L.G."/>
            <person name="Nolan M."/>
            <person name="Ohm R.A."/>
            <person name="Patyshakuliyeva A."/>
            <person name="Rokas A."/>
            <person name="Ruiz-Duenas F.J."/>
            <person name="Sabat G."/>
            <person name="Salamov A."/>
            <person name="Samejima M."/>
            <person name="Schmutz J."/>
            <person name="Slot J.C."/>
            <person name="St John F."/>
            <person name="Stenlid J."/>
            <person name="Sun H."/>
            <person name="Sun S."/>
            <person name="Syed K."/>
            <person name="Tsang A."/>
            <person name="Wiebenga A."/>
            <person name="Young D."/>
            <person name="Pisabarro A."/>
            <person name="Eastwood D.C."/>
            <person name="Martin F."/>
            <person name="Cullen D."/>
            <person name="Grigoriev I.V."/>
            <person name="Hibbett D.S."/>
        </authorList>
    </citation>
    <scope>NUCLEOTIDE SEQUENCE [LARGE SCALE GENOMIC DNA]</scope>
    <source>
        <strain evidence="3">HHB-11173 SS5</strain>
    </source>
</reference>
<feature type="region of interest" description="Disordered" evidence="1">
    <location>
        <begin position="137"/>
        <end position="159"/>
    </location>
</feature>
<feature type="compositionally biased region" description="Polar residues" evidence="1">
    <location>
        <begin position="1"/>
        <end position="11"/>
    </location>
</feature>
<protein>
    <submittedName>
        <fullName evidence="2">Uncharacterized protein</fullName>
    </submittedName>
</protein>
<dbReference type="EMBL" id="JH687561">
    <property type="protein sequence ID" value="EIN03522.1"/>
    <property type="molecule type" value="Genomic_DNA"/>
</dbReference>
<evidence type="ECO:0000313" key="2">
    <source>
        <dbReference type="EMBL" id="EIN03522.1"/>
    </source>
</evidence>
<dbReference type="AlphaFoldDB" id="R7S153"/>
<accession>R7S153</accession>
<gene>
    <name evidence="2" type="ORF">PUNSTDRAFT_139405</name>
</gene>
<proteinExistence type="predicted"/>
<keyword evidence="3" id="KW-1185">Reference proteome</keyword>
<dbReference type="RefSeq" id="XP_007389179.1">
    <property type="nucleotide sequence ID" value="XM_007389117.1"/>
</dbReference>
<sequence>MSTSSHVSPDTHSPRYAVDAPVDDPTTFLEGSQREVEAMLEDPVGSEPAAETTGSGVMTMERWERMSDAERWIRAAVLTEYVSDRYMSALDRFEAGAVKILRDNSHKTAVAMADGLKAIVRGTNELTDIMVMAFEEDSTTHDASKNRSSGTSRPSDRRS</sequence>